<reference evidence="3" key="1">
    <citation type="journal article" date="2013" name="Genome Announc.">
        <title>Draft Genome Sequence of Streptomyces bottropensis ATCC 25435, a Bottromycin-Producing Actinomycete.</title>
        <authorList>
            <person name="Zhang H."/>
            <person name="Zhou W."/>
            <person name="Zhuang Y."/>
            <person name="Liang X."/>
            <person name="Liu T."/>
        </authorList>
    </citation>
    <scope>NUCLEOTIDE SEQUENCE [LARGE SCALE GENOMIC DNA]</scope>
    <source>
        <strain evidence="3">ATCC 25435</strain>
    </source>
</reference>
<sequence length="59" mass="6412">MEGVGGRKRFTTGGTARGIWDQRGHSWEDRRPPLGVARTIGYAGTASGSRRGVRPHVVH</sequence>
<feature type="compositionally biased region" description="Basic and acidic residues" evidence="1">
    <location>
        <begin position="20"/>
        <end position="32"/>
    </location>
</feature>
<organism evidence="2 3">
    <name type="scientific">Streptomyces bottropensis ATCC 25435</name>
    <dbReference type="NCBI Taxonomy" id="1054862"/>
    <lineage>
        <taxon>Bacteria</taxon>
        <taxon>Bacillati</taxon>
        <taxon>Actinomycetota</taxon>
        <taxon>Actinomycetes</taxon>
        <taxon>Kitasatosporales</taxon>
        <taxon>Streptomycetaceae</taxon>
        <taxon>Streptomyces</taxon>
    </lineage>
</organism>
<feature type="compositionally biased region" description="Basic residues" evidence="1">
    <location>
        <begin position="1"/>
        <end position="10"/>
    </location>
</feature>
<protein>
    <submittedName>
        <fullName evidence="2">Uncharacterized protein</fullName>
    </submittedName>
</protein>
<evidence type="ECO:0000313" key="2">
    <source>
        <dbReference type="EMBL" id="EMF50412.1"/>
    </source>
</evidence>
<dbReference type="EMBL" id="KB405098">
    <property type="protein sequence ID" value="EMF50412.1"/>
    <property type="molecule type" value="Genomic_DNA"/>
</dbReference>
<accession>M3D2T0</accession>
<evidence type="ECO:0000256" key="1">
    <source>
        <dbReference type="SAM" id="MobiDB-lite"/>
    </source>
</evidence>
<dbReference type="Proteomes" id="UP000030760">
    <property type="component" value="Unassembled WGS sequence"/>
</dbReference>
<dbReference type="AlphaFoldDB" id="M3D2T0"/>
<proteinExistence type="predicted"/>
<feature type="region of interest" description="Disordered" evidence="1">
    <location>
        <begin position="1"/>
        <end position="32"/>
    </location>
</feature>
<name>M3D2T0_9ACTN</name>
<evidence type="ECO:0000313" key="3">
    <source>
        <dbReference type="Proteomes" id="UP000030760"/>
    </source>
</evidence>
<gene>
    <name evidence="2" type="ORF">SBD_7976</name>
</gene>